<evidence type="ECO:0000313" key="1">
    <source>
        <dbReference type="EMBL" id="KAJ7527268.1"/>
    </source>
</evidence>
<comment type="caution">
    <text evidence="1">The sequence shown here is derived from an EMBL/GenBank/DDBJ whole genome shotgun (WGS) entry which is preliminary data.</text>
</comment>
<name>A0ACC2BBV5_DIPCM</name>
<gene>
    <name evidence="1" type="ORF">O6H91_16G045700</name>
</gene>
<organism evidence="1 2">
    <name type="scientific">Diphasiastrum complanatum</name>
    <name type="common">Issler's clubmoss</name>
    <name type="synonym">Lycopodium complanatum</name>
    <dbReference type="NCBI Taxonomy" id="34168"/>
    <lineage>
        <taxon>Eukaryota</taxon>
        <taxon>Viridiplantae</taxon>
        <taxon>Streptophyta</taxon>
        <taxon>Embryophyta</taxon>
        <taxon>Tracheophyta</taxon>
        <taxon>Lycopodiopsida</taxon>
        <taxon>Lycopodiales</taxon>
        <taxon>Lycopodiaceae</taxon>
        <taxon>Lycopodioideae</taxon>
        <taxon>Diphasiastrum</taxon>
    </lineage>
</organism>
<dbReference type="Proteomes" id="UP001162992">
    <property type="component" value="Chromosome 16"/>
</dbReference>
<evidence type="ECO:0000313" key="2">
    <source>
        <dbReference type="Proteomes" id="UP001162992"/>
    </source>
</evidence>
<reference evidence="2" key="1">
    <citation type="journal article" date="2024" name="Proc. Natl. Acad. Sci. U.S.A.">
        <title>Extraordinary preservation of gene collinearity over three hundred million years revealed in homosporous lycophytes.</title>
        <authorList>
            <person name="Li C."/>
            <person name="Wickell D."/>
            <person name="Kuo L.Y."/>
            <person name="Chen X."/>
            <person name="Nie B."/>
            <person name="Liao X."/>
            <person name="Peng D."/>
            <person name="Ji J."/>
            <person name="Jenkins J."/>
            <person name="Williams M."/>
            <person name="Shu S."/>
            <person name="Plott C."/>
            <person name="Barry K."/>
            <person name="Rajasekar S."/>
            <person name="Grimwood J."/>
            <person name="Han X."/>
            <person name="Sun S."/>
            <person name="Hou Z."/>
            <person name="He W."/>
            <person name="Dai G."/>
            <person name="Sun C."/>
            <person name="Schmutz J."/>
            <person name="Leebens-Mack J.H."/>
            <person name="Li F.W."/>
            <person name="Wang L."/>
        </authorList>
    </citation>
    <scope>NUCLEOTIDE SEQUENCE [LARGE SCALE GENOMIC DNA]</scope>
    <source>
        <strain evidence="2">cv. PW_Plant_1</strain>
    </source>
</reference>
<proteinExistence type="predicted"/>
<keyword evidence="2" id="KW-1185">Reference proteome</keyword>
<accession>A0ACC2BBV5</accession>
<sequence>MKITSNIFAVKDEKGESELVDMVLEKIWMKETRKRTVLQTTEGRGNNVMRSRAGAMVDFQEEAMVAAAVATVINLTLWITLFDSVLSPGCCSKITLSDLKQGFRPI</sequence>
<protein>
    <submittedName>
        <fullName evidence="1">Uncharacterized protein</fullName>
    </submittedName>
</protein>
<dbReference type="EMBL" id="CM055107">
    <property type="protein sequence ID" value="KAJ7527268.1"/>
    <property type="molecule type" value="Genomic_DNA"/>
</dbReference>